<reference evidence="9 10" key="1">
    <citation type="submission" date="2023-06" db="EMBL/GenBank/DDBJ databases">
        <authorList>
            <person name="Oyuntsetseg B."/>
            <person name="Kim S.B."/>
        </authorList>
    </citation>
    <scope>NUCLEOTIDE SEQUENCE [LARGE SCALE GENOMIC DNA]</scope>
    <source>
        <strain evidence="9 10">4-36</strain>
    </source>
</reference>
<evidence type="ECO:0000259" key="8">
    <source>
        <dbReference type="PROSITE" id="PS50850"/>
    </source>
</evidence>
<keyword evidence="3" id="KW-1003">Cell membrane</keyword>
<dbReference type="EMBL" id="CP127295">
    <property type="protein sequence ID" value="WIY05251.1"/>
    <property type="molecule type" value="Genomic_DNA"/>
</dbReference>
<dbReference type="InterPro" id="IPR020846">
    <property type="entry name" value="MFS_dom"/>
</dbReference>
<dbReference type="PROSITE" id="PS50850">
    <property type="entry name" value="MFS"/>
    <property type="match status" value="1"/>
</dbReference>
<feature type="transmembrane region" description="Helical" evidence="7">
    <location>
        <begin position="47"/>
        <end position="68"/>
    </location>
</feature>
<evidence type="ECO:0000256" key="1">
    <source>
        <dbReference type="ARBA" id="ARBA00004651"/>
    </source>
</evidence>
<organism evidence="9 10">
    <name type="scientific">Amycolatopsis mongoliensis</name>
    <dbReference type="NCBI Taxonomy" id="715475"/>
    <lineage>
        <taxon>Bacteria</taxon>
        <taxon>Bacillati</taxon>
        <taxon>Actinomycetota</taxon>
        <taxon>Actinomycetes</taxon>
        <taxon>Pseudonocardiales</taxon>
        <taxon>Pseudonocardiaceae</taxon>
        <taxon>Amycolatopsis</taxon>
    </lineage>
</organism>
<keyword evidence="10" id="KW-1185">Reference proteome</keyword>
<keyword evidence="4 7" id="KW-0812">Transmembrane</keyword>
<feature type="transmembrane region" description="Helical" evidence="7">
    <location>
        <begin position="378"/>
        <end position="395"/>
    </location>
</feature>
<gene>
    <name evidence="9" type="ORF">QRX60_15895</name>
</gene>
<protein>
    <submittedName>
        <fullName evidence="9">MFS transporter</fullName>
    </submittedName>
</protein>
<evidence type="ECO:0000256" key="5">
    <source>
        <dbReference type="ARBA" id="ARBA00022989"/>
    </source>
</evidence>
<feature type="transmembrane region" description="Helical" evidence="7">
    <location>
        <begin position="222"/>
        <end position="244"/>
    </location>
</feature>
<dbReference type="CDD" id="cd06173">
    <property type="entry name" value="MFS_MefA_like"/>
    <property type="match status" value="1"/>
</dbReference>
<dbReference type="Proteomes" id="UP001239397">
    <property type="component" value="Chromosome"/>
</dbReference>
<evidence type="ECO:0000256" key="6">
    <source>
        <dbReference type="ARBA" id="ARBA00023136"/>
    </source>
</evidence>
<dbReference type="Gene3D" id="1.20.1250.20">
    <property type="entry name" value="MFS general substrate transporter like domains"/>
    <property type="match status" value="1"/>
</dbReference>
<dbReference type="PANTHER" id="PTHR23513:SF6">
    <property type="entry name" value="MAJOR FACILITATOR SUPERFAMILY ASSOCIATED DOMAIN-CONTAINING PROTEIN"/>
    <property type="match status" value="1"/>
</dbReference>
<dbReference type="KEGG" id="amog:QRX60_15895"/>
<dbReference type="GO" id="GO:0022857">
    <property type="term" value="F:transmembrane transporter activity"/>
    <property type="evidence" value="ECO:0007669"/>
    <property type="project" value="InterPro"/>
</dbReference>
<evidence type="ECO:0000256" key="2">
    <source>
        <dbReference type="ARBA" id="ARBA00022448"/>
    </source>
</evidence>
<feature type="transmembrane region" description="Helical" evidence="7">
    <location>
        <begin position="250"/>
        <end position="273"/>
    </location>
</feature>
<name>A0A9Y2NGY3_9PSEU</name>
<dbReference type="Pfam" id="PF05977">
    <property type="entry name" value="MFS_3"/>
    <property type="match status" value="1"/>
</dbReference>
<accession>A0A9Y2NGY3</accession>
<feature type="transmembrane region" description="Helical" evidence="7">
    <location>
        <begin position="21"/>
        <end position="41"/>
    </location>
</feature>
<dbReference type="RefSeq" id="WP_286001549.1">
    <property type="nucleotide sequence ID" value="NZ_CP127295.1"/>
</dbReference>
<evidence type="ECO:0000313" key="10">
    <source>
        <dbReference type="Proteomes" id="UP001239397"/>
    </source>
</evidence>
<evidence type="ECO:0000313" key="9">
    <source>
        <dbReference type="EMBL" id="WIY05251.1"/>
    </source>
</evidence>
<evidence type="ECO:0000256" key="3">
    <source>
        <dbReference type="ARBA" id="ARBA00022475"/>
    </source>
</evidence>
<keyword evidence="5 7" id="KW-1133">Transmembrane helix</keyword>
<feature type="transmembrane region" description="Helical" evidence="7">
    <location>
        <begin position="350"/>
        <end position="372"/>
    </location>
</feature>
<feature type="transmembrane region" description="Helical" evidence="7">
    <location>
        <begin position="309"/>
        <end position="329"/>
    </location>
</feature>
<dbReference type="GO" id="GO:0005886">
    <property type="term" value="C:plasma membrane"/>
    <property type="evidence" value="ECO:0007669"/>
    <property type="project" value="UniProtKB-SubCell"/>
</dbReference>
<dbReference type="InterPro" id="IPR036259">
    <property type="entry name" value="MFS_trans_sf"/>
</dbReference>
<feature type="transmembrane region" description="Helical" evidence="7">
    <location>
        <begin position="103"/>
        <end position="123"/>
    </location>
</feature>
<keyword evidence="2" id="KW-0813">Transport</keyword>
<dbReference type="InterPro" id="IPR010290">
    <property type="entry name" value="TM_effector"/>
</dbReference>
<evidence type="ECO:0000256" key="7">
    <source>
        <dbReference type="SAM" id="Phobius"/>
    </source>
</evidence>
<comment type="subcellular location">
    <subcellularLocation>
        <location evidence="1">Cell membrane</location>
        <topology evidence="1">Multi-pass membrane protein</topology>
    </subcellularLocation>
</comment>
<evidence type="ECO:0000256" key="4">
    <source>
        <dbReference type="ARBA" id="ARBA00022692"/>
    </source>
</evidence>
<feature type="domain" description="Major facilitator superfamily (MFS) profile" evidence="8">
    <location>
        <begin position="218"/>
        <end position="417"/>
    </location>
</feature>
<feature type="transmembrane region" description="Helical" evidence="7">
    <location>
        <begin position="285"/>
        <end position="303"/>
    </location>
</feature>
<dbReference type="PANTHER" id="PTHR23513">
    <property type="entry name" value="INTEGRAL MEMBRANE EFFLUX PROTEIN-RELATED"/>
    <property type="match status" value="1"/>
</dbReference>
<feature type="transmembrane region" description="Helical" evidence="7">
    <location>
        <begin position="75"/>
        <end position="97"/>
    </location>
</feature>
<sequence>MKGLWGNRDFRLLWTGETTSMLGSMVASTALPLVAVVTLGASTFEVALLTAVAWLPWLVVGLPAGAWVDRLPKRPVMLTCNAVSMVVFGSVPAAAAFGALTMSYLLAAALLGGVAKVFFTLAYRAYLPVLLGKDDLLEANAKLQGSESATQVGGPGLAGLLAQAFGPVSGILADAVSFGVSVLCVRAIRVRETVAPAVRTPLRSQIGEGLRFVMGDRYLRSLMVFGAVSNLALTGYSSIQIVFLSRTLGAAPGLVGLVLALAAAGGILGAALAGRLGARFGTARAFLLCEVAAAPMMVLGPLSGPGWRLSLFVLGVFGVCAGVVASNVLTTTFRQAYCPPELFSRITSSASLAAYGTIPLAGVLGGVLGEVLGVRETLWVASVVLVAALPVLAPFRKLRDFPVTAAGRPLPRLPLPT</sequence>
<proteinExistence type="predicted"/>
<dbReference type="SUPFAM" id="SSF103473">
    <property type="entry name" value="MFS general substrate transporter"/>
    <property type="match status" value="1"/>
</dbReference>
<dbReference type="AlphaFoldDB" id="A0A9Y2NGY3"/>
<keyword evidence="6 7" id="KW-0472">Membrane</keyword>